<dbReference type="Proteomes" id="UP000192596">
    <property type="component" value="Unassembled WGS sequence"/>
</dbReference>
<protein>
    <submittedName>
        <fullName evidence="2">Uncharacterized protein</fullName>
    </submittedName>
</protein>
<feature type="compositionally biased region" description="Polar residues" evidence="1">
    <location>
        <begin position="270"/>
        <end position="286"/>
    </location>
</feature>
<accession>A0A1V8TF88</accession>
<evidence type="ECO:0000313" key="2">
    <source>
        <dbReference type="EMBL" id="OQO10040.1"/>
    </source>
</evidence>
<feature type="compositionally biased region" description="Low complexity" evidence="1">
    <location>
        <begin position="253"/>
        <end position="269"/>
    </location>
</feature>
<feature type="region of interest" description="Disordered" evidence="1">
    <location>
        <begin position="374"/>
        <end position="513"/>
    </location>
</feature>
<reference evidence="3" key="1">
    <citation type="submission" date="2017-03" db="EMBL/GenBank/DDBJ databases">
        <title>Genomes of endolithic fungi from Antarctica.</title>
        <authorList>
            <person name="Coleine C."/>
            <person name="Masonjones S."/>
            <person name="Stajich J.E."/>
        </authorList>
    </citation>
    <scope>NUCLEOTIDE SEQUENCE [LARGE SCALE GENOMIC DNA]</scope>
    <source>
        <strain evidence="3">CCFEE 5527</strain>
    </source>
</reference>
<organism evidence="2 3">
    <name type="scientific">Cryoendolithus antarcticus</name>
    <dbReference type="NCBI Taxonomy" id="1507870"/>
    <lineage>
        <taxon>Eukaryota</taxon>
        <taxon>Fungi</taxon>
        <taxon>Dikarya</taxon>
        <taxon>Ascomycota</taxon>
        <taxon>Pezizomycotina</taxon>
        <taxon>Dothideomycetes</taxon>
        <taxon>Dothideomycetidae</taxon>
        <taxon>Cladosporiales</taxon>
        <taxon>Cladosporiaceae</taxon>
        <taxon>Cryoendolithus</taxon>
    </lineage>
</organism>
<comment type="caution">
    <text evidence="2">The sequence shown here is derived from an EMBL/GenBank/DDBJ whole genome shotgun (WGS) entry which is preliminary data.</text>
</comment>
<evidence type="ECO:0000313" key="3">
    <source>
        <dbReference type="Proteomes" id="UP000192596"/>
    </source>
</evidence>
<dbReference type="AlphaFoldDB" id="A0A1V8TF88"/>
<sequence>MSYDAGGLAQMTYNNNNQHGFPTTSGLGAAGNGFGNRGSRFNSKRLSVALPPKITPISEDSVDNPTPRTSRSHLLAGLRTQPKTPAVPASAPYNQTQHNVQGGGQTQWAGNHYNGYEQGVPRTAAASGFGIPQQYGMSAARQNYSLPGQVLAPPTYDPAEDMDPNMVEQLQMTSMFLAQRQQELQQKLAALSLQSQAQNQASMYGGNQYAQAPVAPQIMQNAYGQQMQEVQPGVYLVFNPATQSYSYMVDPNAQQQAQQTMSPSQQPQANPFTSYQQQYAQQTPGFSVSPPPAEKTRSFTPPKKSSSPLSTEPVQPLPPPSATAFRRGHKTAKSLALNPFATALEGPKTSTAATFGTQRTVYPPTPTTGTFAPGAARAGDHPIRQPRGPPSLDELTAAPTTKHEGSKNFATRQRRRALDSLMRAGTSRRAASGSPVNEGSDFGFSIPEESEPVLDSAPTSRKMSPIGSEMLMKRSSQGSSEGYFGCSSGCSSESEEVGAFKQPSTPATPVGSLLAGLEKAKSAGL</sequence>
<feature type="region of interest" description="Disordered" evidence="1">
    <location>
        <begin position="252"/>
        <end position="330"/>
    </location>
</feature>
<feature type="compositionally biased region" description="Low complexity" evidence="1">
    <location>
        <begin position="298"/>
        <end position="311"/>
    </location>
</feature>
<gene>
    <name evidence="2" type="ORF">B0A48_04396</name>
</gene>
<keyword evidence="3" id="KW-1185">Reference proteome</keyword>
<dbReference type="EMBL" id="NAJO01000009">
    <property type="protein sequence ID" value="OQO10040.1"/>
    <property type="molecule type" value="Genomic_DNA"/>
</dbReference>
<feature type="compositionally biased region" description="Low complexity" evidence="1">
    <location>
        <begin position="478"/>
        <end position="492"/>
    </location>
</feature>
<dbReference type="STRING" id="1507870.A0A1V8TF88"/>
<proteinExistence type="predicted"/>
<dbReference type="OrthoDB" id="4092340at2759"/>
<evidence type="ECO:0000256" key="1">
    <source>
        <dbReference type="SAM" id="MobiDB-lite"/>
    </source>
</evidence>
<name>A0A1V8TF88_9PEZI</name>
<dbReference type="InParanoid" id="A0A1V8TF88"/>